<keyword evidence="3" id="KW-1185">Reference proteome</keyword>
<dbReference type="EMBL" id="JARKNE010000007">
    <property type="protein sequence ID" value="KAK5818231.1"/>
    <property type="molecule type" value="Genomic_DNA"/>
</dbReference>
<name>A0ABR0PAL1_GOSAR</name>
<protein>
    <submittedName>
        <fullName evidence="2">Uncharacterized protein</fullName>
    </submittedName>
</protein>
<proteinExistence type="predicted"/>
<feature type="region of interest" description="Disordered" evidence="1">
    <location>
        <begin position="24"/>
        <end position="47"/>
    </location>
</feature>
<evidence type="ECO:0000313" key="2">
    <source>
        <dbReference type="EMBL" id="KAK5818231.1"/>
    </source>
</evidence>
<dbReference type="Proteomes" id="UP001358586">
    <property type="component" value="Chromosome 7"/>
</dbReference>
<organism evidence="2 3">
    <name type="scientific">Gossypium arboreum</name>
    <name type="common">Tree cotton</name>
    <name type="synonym">Gossypium nanking</name>
    <dbReference type="NCBI Taxonomy" id="29729"/>
    <lineage>
        <taxon>Eukaryota</taxon>
        <taxon>Viridiplantae</taxon>
        <taxon>Streptophyta</taxon>
        <taxon>Embryophyta</taxon>
        <taxon>Tracheophyta</taxon>
        <taxon>Spermatophyta</taxon>
        <taxon>Magnoliopsida</taxon>
        <taxon>eudicotyledons</taxon>
        <taxon>Gunneridae</taxon>
        <taxon>Pentapetalae</taxon>
        <taxon>rosids</taxon>
        <taxon>malvids</taxon>
        <taxon>Malvales</taxon>
        <taxon>Malvaceae</taxon>
        <taxon>Malvoideae</taxon>
        <taxon>Gossypium</taxon>
    </lineage>
</organism>
<comment type="caution">
    <text evidence="2">The sequence shown here is derived from an EMBL/GenBank/DDBJ whole genome shotgun (WGS) entry which is preliminary data.</text>
</comment>
<reference evidence="2 3" key="1">
    <citation type="submission" date="2023-03" db="EMBL/GenBank/DDBJ databases">
        <title>WGS of Gossypium arboreum.</title>
        <authorList>
            <person name="Yu D."/>
        </authorList>
    </citation>
    <scope>NUCLEOTIDE SEQUENCE [LARGE SCALE GENOMIC DNA]</scope>
    <source>
        <tissue evidence="2">Leaf</tissue>
    </source>
</reference>
<evidence type="ECO:0000313" key="3">
    <source>
        <dbReference type="Proteomes" id="UP001358586"/>
    </source>
</evidence>
<evidence type="ECO:0000256" key="1">
    <source>
        <dbReference type="SAM" id="MobiDB-lite"/>
    </source>
</evidence>
<feature type="compositionally biased region" description="Pro residues" evidence="1">
    <location>
        <begin position="36"/>
        <end position="45"/>
    </location>
</feature>
<gene>
    <name evidence="2" type="ORF">PVK06_023165</name>
</gene>
<accession>A0ABR0PAL1</accession>
<sequence length="69" mass="7692">MKGRQKQLQIKLLGNSTEDVLFNSGRHQEGRFTKLPSPPNAPKPLPSDSIVFDTALDNHLSRIVPKDVL</sequence>